<evidence type="ECO:0000313" key="1">
    <source>
        <dbReference type="EMBL" id="VAW02144.1"/>
    </source>
</evidence>
<dbReference type="EMBL" id="UOEH01000356">
    <property type="protein sequence ID" value="VAW02144.1"/>
    <property type="molecule type" value="Genomic_DNA"/>
</dbReference>
<proteinExistence type="predicted"/>
<protein>
    <submittedName>
        <fullName evidence="1">Uncharacterized protein</fullName>
    </submittedName>
</protein>
<dbReference type="AlphaFoldDB" id="A0A3B0SZZ7"/>
<gene>
    <name evidence="1" type="ORF">MNBD_ALPHA05-74</name>
</gene>
<organism evidence="1">
    <name type="scientific">hydrothermal vent metagenome</name>
    <dbReference type="NCBI Taxonomy" id="652676"/>
    <lineage>
        <taxon>unclassified sequences</taxon>
        <taxon>metagenomes</taxon>
        <taxon>ecological metagenomes</taxon>
    </lineage>
</organism>
<name>A0A3B0SZZ7_9ZZZZ</name>
<sequence length="45" mass="4808">FVDQLEELGAVRPLAGEVEAFAAAPIDATEEIVAEIRRRLKDGAA</sequence>
<reference evidence="1" key="1">
    <citation type="submission" date="2018-06" db="EMBL/GenBank/DDBJ databases">
        <authorList>
            <person name="Zhirakovskaya E."/>
        </authorList>
    </citation>
    <scope>NUCLEOTIDE SEQUENCE</scope>
</reference>
<feature type="non-terminal residue" evidence="1">
    <location>
        <position position="1"/>
    </location>
</feature>
<accession>A0A3B0SZZ7</accession>